<dbReference type="Proteomes" id="UP000304148">
    <property type="component" value="Chromosome"/>
</dbReference>
<dbReference type="Pfam" id="PF08220">
    <property type="entry name" value="HTH_DeoR"/>
    <property type="match status" value="1"/>
</dbReference>
<protein>
    <submittedName>
        <fullName evidence="5">Uncharacterized HTH-type transcriptional regulator YulB</fullName>
    </submittedName>
</protein>
<organism evidence="5 6">
    <name type="scientific">Paenibacillus alvei</name>
    <name type="common">Bacillus alvei</name>
    <dbReference type="NCBI Taxonomy" id="44250"/>
    <lineage>
        <taxon>Bacteria</taxon>
        <taxon>Bacillati</taxon>
        <taxon>Bacillota</taxon>
        <taxon>Bacilli</taxon>
        <taxon>Bacillales</taxon>
        <taxon>Paenibacillaceae</taxon>
        <taxon>Paenibacillus</taxon>
    </lineage>
</organism>
<dbReference type="PANTHER" id="PTHR30363:SF44">
    <property type="entry name" value="AGA OPERON TRANSCRIPTIONAL REPRESSOR-RELATED"/>
    <property type="match status" value="1"/>
</dbReference>
<dbReference type="AlphaFoldDB" id="A0A383RCP4"/>
<dbReference type="RefSeq" id="WP_021261845.1">
    <property type="nucleotide sequence ID" value="NZ_LS992241.1"/>
</dbReference>
<dbReference type="EMBL" id="LS992241">
    <property type="protein sequence ID" value="SYX84867.1"/>
    <property type="molecule type" value="Genomic_DNA"/>
</dbReference>
<dbReference type="Gene3D" id="3.40.50.1360">
    <property type="match status" value="1"/>
</dbReference>
<proteinExistence type="predicted"/>
<dbReference type="InterPro" id="IPR036388">
    <property type="entry name" value="WH-like_DNA-bd_sf"/>
</dbReference>
<evidence type="ECO:0000259" key="4">
    <source>
        <dbReference type="PROSITE" id="PS51000"/>
    </source>
</evidence>
<feature type="domain" description="HTH deoR-type" evidence="4">
    <location>
        <begin position="3"/>
        <end position="58"/>
    </location>
</feature>
<dbReference type="Gene3D" id="1.10.10.10">
    <property type="entry name" value="Winged helix-like DNA-binding domain superfamily/Winged helix DNA-binding domain"/>
    <property type="match status" value="1"/>
</dbReference>
<dbReference type="Pfam" id="PF00455">
    <property type="entry name" value="DeoRC"/>
    <property type="match status" value="1"/>
</dbReference>
<dbReference type="GO" id="GO:0003700">
    <property type="term" value="F:DNA-binding transcription factor activity"/>
    <property type="evidence" value="ECO:0007669"/>
    <property type="project" value="InterPro"/>
</dbReference>
<evidence type="ECO:0000313" key="5">
    <source>
        <dbReference type="EMBL" id="SYX84867.1"/>
    </source>
</evidence>
<dbReference type="SUPFAM" id="SSF46785">
    <property type="entry name" value="Winged helix' DNA-binding domain"/>
    <property type="match status" value="1"/>
</dbReference>
<evidence type="ECO:0000256" key="3">
    <source>
        <dbReference type="ARBA" id="ARBA00023163"/>
    </source>
</evidence>
<dbReference type="InterPro" id="IPR050313">
    <property type="entry name" value="Carb_Metab_HTH_regulators"/>
</dbReference>
<dbReference type="PANTHER" id="PTHR30363">
    <property type="entry name" value="HTH-TYPE TRANSCRIPTIONAL REGULATOR SRLR-RELATED"/>
    <property type="match status" value="1"/>
</dbReference>
<evidence type="ECO:0000313" key="6">
    <source>
        <dbReference type="Proteomes" id="UP000304148"/>
    </source>
</evidence>
<gene>
    <name evidence="5" type="primary">yulB</name>
    <name evidence="5" type="ORF">PBLR_13289</name>
</gene>
<dbReference type="SMART" id="SM00420">
    <property type="entry name" value="HTH_DEOR"/>
    <property type="match status" value="1"/>
</dbReference>
<evidence type="ECO:0000256" key="2">
    <source>
        <dbReference type="ARBA" id="ARBA00023125"/>
    </source>
</evidence>
<dbReference type="InterPro" id="IPR014036">
    <property type="entry name" value="DeoR-like_C"/>
</dbReference>
<dbReference type="SMART" id="SM01134">
    <property type="entry name" value="DeoRC"/>
    <property type="match status" value="1"/>
</dbReference>
<dbReference type="SUPFAM" id="SSF100950">
    <property type="entry name" value="NagB/RpiA/CoA transferase-like"/>
    <property type="match status" value="1"/>
</dbReference>
<dbReference type="InterPro" id="IPR018356">
    <property type="entry name" value="Tscrpt_reg_HTH_DeoR_CS"/>
</dbReference>
<dbReference type="GO" id="GO:0003677">
    <property type="term" value="F:DNA binding"/>
    <property type="evidence" value="ECO:0007669"/>
    <property type="project" value="UniProtKB-KW"/>
</dbReference>
<evidence type="ECO:0000256" key="1">
    <source>
        <dbReference type="ARBA" id="ARBA00023015"/>
    </source>
</evidence>
<dbReference type="PRINTS" id="PR00037">
    <property type="entry name" value="HTHLACR"/>
</dbReference>
<sequence length="271" mass="30233">MLAIERRKRIMQHLFQDGRVLVAELSKQFRVTEETVRRDLDRMEKEGLLLRTHGGAFLAETSVSSDVPVWVREDCYLSEKKWIGTKCARLIQHGDTIMLDSSTTSLHIAKIIKAHKQLTVITNSLNVIIELSDAEHIKLISTGGTLRRRSLSYSGHAAANALARYTADKAFLSCSGIDLTHGVTDANEEEAEIRKIMLHHAKQSILVADITKCEKIGLVKIAELSSFHTLVTNCPLPLQWREGLAAQSIILDDQCDPNKQYAATARCSMNS</sequence>
<accession>A0A383RCP4</accession>
<dbReference type="InterPro" id="IPR036390">
    <property type="entry name" value="WH_DNA-bd_sf"/>
</dbReference>
<dbReference type="InterPro" id="IPR037171">
    <property type="entry name" value="NagB/RpiA_transferase-like"/>
</dbReference>
<dbReference type="InterPro" id="IPR001034">
    <property type="entry name" value="DeoR_HTH"/>
</dbReference>
<keyword evidence="1" id="KW-0805">Transcription regulation</keyword>
<keyword evidence="3" id="KW-0804">Transcription</keyword>
<keyword evidence="2" id="KW-0238">DNA-binding</keyword>
<dbReference type="PROSITE" id="PS00894">
    <property type="entry name" value="HTH_DEOR_1"/>
    <property type="match status" value="1"/>
</dbReference>
<reference evidence="6" key="1">
    <citation type="submission" date="2018-08" db="EMBL/GenBank/DDBJ databases">
        <authorList>
            <person name="Chevrot R."/>
        </authorList>
    </citation>
    <scope>NUCLEOTIDE SEQUENCE [LARGE SCALE GENOMIC DNA]</scope>
</reference>
<name>A0A383RCP4_PAEAL</name>
<dbReference type="PROSITE" id="PS51000">
    <property type="entry name" value="HTH_DEOR_2"/>
    <property type="match status" value="1"/>
</dbReference>